<keyword evidence="3" id="KW-0479">Metal-binding</keyword>
<dbReference type="KEGG" id="hmg:100213184"/>
<gene>
    <name evidence="10" type="primary">ECE2</name>
</gene>
<keyword evidence="2" id="KW-0645">Protease</keyword>
<dbReference type="PANTHER" id="PTHR11733:SF232">
    <property type="entry name" value="NEPRILYSIN METALLOPEPTIDASE FAMILY"/>
    <property type="match status" value="1"/>
</dbReference>
<dbReference type="AlphaFoldDB" id="T2MIF5"/>
<feature type="signal peptide" evidence="7">
    <location>
        <begin position="1"/>
        <end position="23"/>
    </location>
</feature>
<evidence type="ECO:0000259" key="8">
    <source>
        <dbReference type="Pfam" id="PF01431"/>
    </source>
</evidence>
<proteinExistence type="evidence at transcript level"/>
<dbReference type="PROSITE" id="PS51885">
    <property type="entry name" value="NEPRILYSIN"/>
    <property type="match status" value="1"/>
</dbReference>
<keyword evidence="4" id="KW-0378">Hydrolase</keyword>
<dbReference type="GO" id="GO:0046872">
    <property type="term" value="F:metal ion binding"/>
    <property type="evidence" value="ECO:0007669"/>
    <property type="project" value="UniProtKB-KW"/>
</dbReference>
<evidence type="ECO:0000256" key="5">
    <source>
        <dbReference type="ARBA" id="ARBA00022833"/>
    </source>
</evidence>
<dbReference type="GO" id="GO:0004222">
    <property type="term" value="F:metalloendopeptidase activity"/>
    <property type="evidence" value="ECO:0007669"/>
    <property type="project" value="InterPro"/>
</dbReference>
<dbReference type="GO" id="GO:0016485">
    <property type="term" value="P:protein processing"/>
    <property type="evidence" value="ECO:0007669"/>
    <property type="project" value="TreeGrafter"/>
</dbReference>
<dbReference type="Gene3D" id="1.10.1380.10">
    <property type="entry name" value="Neutral endopeptidase , domain2"/>
    <property type="match status" value="1"/>
</dbReference>
<keyword evidence="5" id="KW-0862">Zinc</keyword>
<keyword evidence="6" id="KW-0482">Metalloprotease</keyword>
<comment type="cofactor">
    <cofactor evidence="1">
        <name>Zn(2+)</name>
        <dbReference type="ChEBI" id="CHEBI:29105"/>
    </cofactor>
</comment>
<dbReference type="InterPro" id="IPR042089">
    <property type="entry name" value="Peptidase_M13_dom_2"/>
</dbReference>
<evidence type="ECO:0000256" key="2">
    <source>
        <dbReference type="ARBA" id="ARBA00022670"/>
    </source>
</evidence>
<evidence type="ECO:0000256" key="7">
    <source>
        <dbReference type="SAM" id="SignalP"/>
    </source>
</evidence>
<dbReference type="OrthoDB" id="6475849at2759"/>
<dbReference type="Pfam" id="PF01431">
    <property type="entry name" value="Peptidase_M13"/>
    <property type="match status" value="1"/>
</dbReference>
<dbReference type="InterPro" id="IPR018497">
    <property type="entry name" value="Peptidase_M13_C"/>
</dbReference>
<evidence type="ECO:0000256" key="3">
    <source>
        <dbReference type="ARBA" id="ARBA00022723"/>
    </source>
</evidence>
<reference evidence="10" key="1">
    <citation type="journal article" date="2013" name="Genome Biol. Evol.">
        <title>Punctuated emergences of genetic and phenotypic innovations in eumetazoan, bilaterian, euteleostome, and hominidae ancestors.</title>
        <authorList>
            <person name="Wenger Y."/>
            <person name="Galliot B."/>
        </authorList>
    </citation>
    <scope>NUCLEOTIDE SEQUENCE</scope>
    <source>
        <tissue evidence="10">Whole animals</tissue>
    </source>
</reference>
<feature type="domain" description="Peptidase M13 C-terminal" evidence="8">
    <location>
        <begin position="504"/>
        <end position="712"/>
    </location>
</feature>
<dbReference type="OMA" id="CKANATM"/>
<keyword evidence="7" id="KW-0732">Signal</keyword>
<sequence length="713" mass="82302">MSSTMHFVTHLIFILSMLLLVSSDYSTLVSEYKNSTCYEPYCEKVAKRILDSLDKTVDPCENFYQYACGGWIEKHHIPKNKEEYSAIVELSEEVDKALKQILPNITSGDSETIKKVKNFYKSCIDTAKINSLGAKPIQKFLKKIGSWNVNAEWDANKWNFLETLRQLHREYPAEIFFTVDVDVDPKNRTQNIITIDQAKLSLPQISYFTNRPALDVLVEYATRIAALTEGLKDPKDDENLYRSIRKKMRKVVLFEMKLAKISVPKQAKRYARTSIDRLEKAIPEFPWLKHLESVLTPRTITPDDHIVVLSNDYLADLVKEINETEPSVLSNYMAWRMVKDMVPFLSEDFTNAYNKFRSELTGSTIIKSREDICYKYTDEILGPLMGALFIRNKFSPEDKSEVEEMMHLIIKAFERNAETVDWISQQTIKSVKEKAEAAVIKVGYPDYLYNETQFKKRYEEIEIQPNTFFDNVASIDKFSNRRTFKKLDNPVDPHQWVSVPHMANAFYVVTKNEIVIPAGILQPPFFYGEPIPRSISYGAIGHVLGHELTHGFDTLGRRFNKQGELIQKRTKWSEMSIKKFENRTKCLLKQFNRYKVGDKLHIDGKNTLGENIADGGGVKMAYMAYKTWVEEHGEEYVLPYLNKTNMQLFFIGYAQKECHRSTAKAIEDAIKDDVHAPSMFRIIGTLSNSEHFAKAFNCKANATMNPAEKCEVW</sequence>
<dbReference type="PRINTS" id="PR00786">
    <property type="entry name" value="NEPRILYSIN"/>
</dbReference>
<dbReference type="PANTHER" id="PTHR11733">
    <property type="entry name" value="ZINC METALLOPROTEASE FAMILY M13 NEPRILYSIN-RELATED"/>
    <property type="match status" value="1"/>
</dbReference>
<dbReference type="SUPFAM" id="SSF55486">
    <property type="entry name" value="Metalloproteases ('zincins'), catalytic domain"/>
    <property type="match status" value="1"/>
</dbReference>
<dbReference type="InterPro" id="IPR000718">
    <property type="entry name" value="Peptidase_M13"/>
</dbReference>
<accession>T2MIF5</accession>
<dbReference type="Pfam" id="PF05649">
    <property type="entry name" value="Peptidase_M13_N"/>
    <property type="match status" value="1"/>
</dbReference>
<name>T2MIF5_HYDVU</name>
<organism evidence="10">
    <name type="scientific">Hydra vulgaris</name>
    <name type="common">Hydra</name>
    <name type="synonym">Hydra attenuata</name>
    <dbReference type="NCBI Taxonomy" id="6087"/>
    <lineage>
        <taxon>Eukaryota</taxon>
        <taxon>Metazoa</taxon>
        <taxon>Cnidaria</taxon>
        <taxon>Hydrozoa</taxon>
        <taxon>Hydroidolina</taxon>
        <taxon>Anthoathecata</taxon>
        <taxon>Aplanulata</taxon>
        <taxon>Hydridae</taxon>
        <taxon>Hydra</taxon>
    </lineage>
</organism>
<dbReference type="EMBL" id="HAAD01005659">
    <property type="protein sequence ID" value="CDG71891.1"/>
    <property type="molecule type" value="mRNA"/>
</dbReference>
<dbReference type="InterPro" id="IPR024079">
    <property type="entry name" value="MetalloPept_cat_dom_sf"/>
</dbReference>
<dbReference type="Gene3D" id="3.40.390.10">
    <property type="entry name" value="Collagenase (Catalytic Domain)"/>
    <property type="match status" value="1"/>
</dbReference>
<evidence type="ECO:0000256" key="6">
    <source>
        <dbReference type="ARBA" id="ARBA00023049"/>
    </source>
</evidence>
<evidence type="ECO:0000313" key="10">
    <source>
        <dbReference type="EMBL" id="CDG71891.1"/>
    </source>
</evidence>
<feature type="domain" description="Peptidase M13 N-terminal" evidence="9">
    <location>
        <begin position="59"/>
        <end position="445"/>
    </location>
</feature>
<feature type="chain" id="PRO_5044738729" evidence="7">
    <location>
        <begin position="24"/>
        <end position="713"/>
    </location>
</feature>
<dbReference type="InterPro" id="IPR008753">
    <property type="entry name" value="Peptidase_M13_N"/>
</dbReference>
<evidence type="ECO:0000256" key="4">
    <source>
        <dbReference type="ARBA" id="ARBA00022801"/>
    </source>
</evidence>
<dbReference type="CDD" id="cd08662">
    <property type="entry name" value="M13"/>
    <property type="match status" value="1"/>
</dbReference>
<dbReference type="GO" id="GO:0005886">
    <property type="term" value="C:plasma membrane"/>
    <property type="evidence" value="ECO:0007669"/>
    <property type="project" value="TreeGrafter"/>
</dbReference>
<evidence type="ECO:0000256" key="1">
    <source>
        <dbReference type="ARBA" id="ARBA00001947"/>
    </source>
</evidence>
<evidence type="ECO:0000259" key="9">
    <source>
        <dbReference type="Pfam" id="PF05649"/>
    </source>
</evidence>
<protein>
    <submittedName>
        <fullName evidence="10">Endothelin-converting enzyme 2</fullName>
    </submittedName>
</protein>